<dbReference type="RefSeq" id="XP_056079605.1">
    <property type="nucleotide sequence ID" value="XM_056225826.1"/>
</dbReference>
<name>A0AA35IW10_SACMI</name>
<feature type="compositionally biased region" description="Polar residues" evidence="1">
    <location>
        <begin position="829"/>
        <end position="846"/>
    </location>
</feature>
<dbReference type="AlphaFoldDB" id="A0AA35IW10"/>
<feature type="region of interest" description="Disordered" evidence="1">
    <location>
        <begin position="1"/>
        <end position="59"/>
    </location>
</feature>
<evidence type="ECO:0000256" key="1">
    <source>
        <dbReference type="SAM" id="MobiDB-lite"/>
    </source>
</evidence>
<feature type="compositionally biased region" description="Low complexity" evidence="1">
    <location>
        <begin position="775"/>
        <end position="791"/>
    </location>
</feature>
<keyword evidence="4" id="KW-1185">Reference proteome</keyword>
<organism evidence="3 4">
    <name type="scientific">Saccharomyces mikatae IFO 1815</name>
    <dbReference type="NCBI Taxonomy" id="226126"/>
    <lineage>
        <taxon>Eukaryota</taxon>
        <taxon>Fungi</taxon>
        <taxon>Dikarya</taxon>
        <taxon>Ascomycota</taxon>
        <taxon>Saccharomycotina</taxon>
        <taxon>Saccharomycetes</taxon>
        <taxon>Saccharomycetales</taxon>
        <taxon>Saccharomycetaceae</taxon>
        <taxon>Saccharomyces</taxon>
    </lineage>
</organism>
<dbReference type="GeneID" id="80921393"/>
<feature type="compositionally biased region" description="Polar residues" evidence="1">
    <location>
        <begin position="19"/>
        <end position="34"/>
    </location>
</feature>
<feature type="domain" description="Meiotically up-regulated protein Msb1/Mug8" evidence="2">
    <location>
        <begin position="68"/>
        <end position="472"/>
    </location>
</feature>
<feature type="compositionally biased region" description="Basic and acidic residues" evidence="1">
    <location>
        <begin position="38"/>
        <end position="57"/>
    </location>
</feature>
<dbReference type="InterPro" id="IPR037508">
    <property type="entry name" value="Msb1/Mug8"/>
</dbReference>
<dbReference type="PANTHER" id="PTHR28093">
    <property type="entry name" value="MORPHOGENESIS-RELATED PROTEIN MSB1"/>
    <property type="match status" value="1"/>
</dbReference>
<protein>
    <recommendedName>
        <fullName evidence="2">Meiotically up-regulated protein Msb1/Mug8 domain-containing protein</fullName>
    </recommendedName>
</protein>
<proteinExistence type="predicted"/>
<dbReference type="Pfam" id="PF08101">
    <property type="entry name" value="Msb1-Mug8_dom"/>
    <property type="match status" value="1"/>
</dbReference>
<dbReference type="CDD" id="cd04401">
    <property type="entry name" value="RhoGAP_fMSB1"/>
    <property type="match status" value="1"/>
</dbReference>
<accession>A0AA35IW10</accession>
<feature type="region of interest" description="Disordered" evidence="1">
    <location>
        <begin position="489"/>
        <end position="513"/>
    </location>
</feature>
<feature type="compositionally biased region" description="Polar residues" evidence="1">
    <location>
        <begin position="489"/>
        <end position="498"/>
    </location>
</feature>
<dbReference type="GO" id="GO:0005935">
    <property type="term" value="C:cellular bud neck"/>
    <property type="evidence" value="ECO:0007669"/>
    <property type="project" value="TreeGrafter"/>
</dbReference>
<dbReference type="Proteomes" id="UP001161438">
    <property type="component" value="Chromosome 15"/>
</dbReference>
<evidence type="ECO:0000313" key="4">
    <source>
        <dbReference type="Proteomes" id="UP001161438"/>
    </source>
</evidence>
<dbReference type="PANTHER" id="PTHR28093:SF1">
    <property type="entry name" value="MORPHOGENESIS-RELATED PROTEIN MSB1"/>
    <property type="match status" value="1"/>
</dbReference>
<dbReference type="GO" id="GO:0005934">
    <property type="term" value="C:cellular bud tip"/>
    <property type="evidence" value="ECO:0007669"/>
    <property type="project" value="TreeGrafter"/>
</dbReference>
<gene>
    <name evidence="3" type="primary">SMKI15G3320</name>
    <name evidence="3" type="ORF">SMKI_15G3320</name>
</gene>
<feature type="region of interest" description="Disordered" evidence="1">
    <location>
        <begin position="765"/>
        <end position="846"/>
    </location>
</feature>
<dbReference type="EMBL" id="OX365771">
    <property type="protein sequence ID" value="CAI4036485.1"/>
    <property type="molecule type" value="Genomic_DNA"/>
</dbReference>
<dbReference type="InterPro" id="IPR012965">
    <property type="entry name" value="Msb1/Mug8_dom"/>
</dbReference>
<feature type="compositionally biased region" description="Basic and acidic residues" evidence="1">
    <location>
        <begin position="807"/>
        <end position="820"/>
    </location>
</feature>
<reference evidence="3" key="1">
    <citation type="submission" date="2022-10" db="EMBL/GenBank/DDBJ databases">
        <authorList>
            <person name="Byrne P K."/>
        </authorList>
    </citation>
    <scope>NUCLEOTIDE SEQUENCE</scope>
    <source>
        <strain evidence="3">IFO1815</strain>
    </source>
</reference>
<sequence length="1143" mass="130069">MNDMAKPLPTPPAAEVSKSRSNSPRKTQKTSPSPKKNLHSEENVPESKRRNRNQHDNTDDEEFEFFHQFSREKVKGVIHAITAELKEKGPDVEFLMIPFRPEQTNDKLLTLLNQLFPLGNGQPVNEKKQLRIISRTDVWTLFQCLKYIWCRLPNSEIIGWKSYMEFKLREKDKEFPRKSFLEIMPQCLASPNHASIVYDFFDLIISISSNSRINKMSARKISKMCAIWAFSEQRPNSGVQDYDFESGAIKSSAPNNSIQDGLDQWIPGSDAMFHLLLAFLRSFVPQDLESAKLPRTLKSLLFNNQYPPEKSTAYASETILTIPLVTLKTDTFSRKPWQLLERCSDLLDFTDHDAFEAREDYALLKSLFRKKNTVEGISRKMSQESRRLMKEMSTKHSTFQAGWAPRKCIENIFHLKEFIEVKRLDIDDYFIWTWLSSLSFEQTSEKRKIFGRSIILEFEFDGFKKWVVFQECDITLEYNKKGQFKKRASVQSPSVENKQTPEDSEIENPPVSKSPIVSQTYKKFQAEVPQQSVSQKDTTLSNQGVYHTVISKDALAKNKHNVNLHSIEHKISKWNPLNNLRKKGGSNCSSSSSFESKSKEISVNEELYAGKSNKSKKGERVLSDFSTLNPAEYQLPVIETDASDFKIDIPELMNERDNNEEEKAPAVLTRNKLSNSRNNITDSTMEELNGLVEKMMTNEPEGIKASITEAETFESLTKFDQYKPTNITDDDLQSSHSSAVHSLKLSTNTNDSCADSSKFITDRKLAEPSKISQESNINDDSSSYYSPNINNVPASRMPSKPGYSNFDSKKALANEPRLDEIQGAVRPSKQPSSNPSGRETRNIVSPVQQNYYKNGRTDEMSPVSAPSSYFPAKSPQYSTNSAGFKQNTLNVPVGYKDPTHLPINQTPMEYQDQHNYPSRLQKQRPFQNNALPQQIKSRSPQTGPLPLAQNMLPVKQGIRNAPSSSPSYQQMERMNLNYQHPATNHKVKQPPHHMNVANAYGGRAGNAVVLDDKWGNHPPQMLSNGGKPNQYQHQHVDKYIPQAQPAIPAEYYNGPPPMRVSPMVTHIMPSQEPVYYTAGANRRSFPHGMQQNSYAVPVQPMRAPNSEFYVPQAPQGNKLHGNVNKRQERKKLYDNIRSGNFGI</sequence>
<evidence type="ECO:0000313" key="3">
    <source>
        <dbReference type="EMBL" id="CAI4036485.1"/>
    </source>
</evidence>
<evidence type="ECO:0000259" key="2">
    <source>
        <dbReference type="Pfam" id="PF08101"/>
    </source>
</evidence>